<dbReference type="Proteomes" id="UP001431429">
    <property type="component" value="Unassembled WGS sequence"/>
</dbReference>
<evidence type="ECO:0000313" key="2">
    <source>
        <dbReference type="EMBL" id="MCM2390871.1"/>
    </source>
</evidence>
<gene>
    <name evidence="2" type="ORF">NBG84_21640</name>
</gene>
<reference evidence="2" key="1">
    <citation type="submission" date="2022-06" db="EMBL/GenBank/DDBJ databases">
        <title>Genome public.</title>
        <authorList>
            <person name="Sun Q."/>
        </authorList>
    </citation>
    <scope>NUCLEOTIDE SEQUENCE</scope>
    <source>
        <strain evidence="2">CWNU-1</strain>
    </source>
</reference>
<organism evidence="2 3">
    <name type="scientific">Streptomyces albipurpureus</name>
    <dbReference type="NCBI Taxonomy" id="2897419"/>
    <lineage>
        <taxon>Bacteria</taxon>
        <taxon>Bacillati</taxon>
        <taxon>Actinomycetota</taxon>
        <taxon>Actinomycetes</taxon>
        <taxon>Kitasatosporales</taxon>
        <taxon>Streptomycetaceae</taxon>
        <taxon>Streptomyces</taxon>
    </lineage>
</organism>
<dbReference type="EMBL" id="JAMQAW010000026">
    <property type="protein sequence ID" value="MCM2390871.1"/>
    <property type="molecule type" value="Genomic_DNA"/>
</dbReference>
<keyword evidence="3" id="KW-1185">Reference proteome</keyword>
<feature type="compositionally biased region" description="Basic and acidic residues" evidence="1">
    <location>
        <begin position="1"/>
        <end position="14"/>
    </location>
</feature>
<proteinExistence type="predicted"/>
<evidence type="ECO:0000313" key="3">
    <source>
        <dbReference type="Proteomes" id="UP001431429"/>
    </source>
</evidence>
<comment type="caution">
    <text evidence="2">The sequence shown here is derived from an EMBL/GenBank/DDBJ whole genome shotgun (WGS) entry which is preliminary data.</text>
</comment>
<evidence type="ECO:0000256" key="1">
    <source>
        <dbReference type="SAM" id="MobiDB-lite"/>
    </source>
</evidence>
<protein>
    <recommendedName>
        <fullName evidence="4">Lipoprotein</fullName>
    </recommendedName>
</protein>
<accession>A0ABT0UR92</accession>
<name>A0ABT0UR92_9ACTN</name>
<dbReference type="RefSeq" id="WP_250921199.1">
    <property type="nucleotide sequence ID" value="NZ_JAMQAW010000026.1"/>
</dbReference>
<feature type="region of interest" description="Disordered" evidence="1">
    <location>
        <begin position="47"/>
        <end position="110"/>
    </location>
</feature>
<feature type="region of interest" description="Disordered" evidence="1">
    <location>
        <begin position="1"/>
        <end position="23"/>
    </location>
</feature>
<feature type="compositionally biased region" description="Basic and acidic residues" evidence="1">
    <location>
        <begin position="94"/>
        <end position="110"/>
    </location>
</feature>
<evidence type="ECO:0008006" key="4">
    <source>
        <dbReference type="Google" id="ProtNLM"/>
    </source>
</evidence>
<feature type="compositionally biased region" description="Pro residues" evidence="1">
    <location>
        <begin position="58"/>
        <end position="73"/>
    </location>
</feature>
<sequence length="205" mass="21284">MFDRVRAVLPRHGDISSGGVMSGGSSAGAVGAALVLTVVLTGCGTEPASSAGAAAPGGPSPVPSLSTSPPPGPHVEEGVVDGAPHNGENNAYRRAKEITPADAKAGRKAADRLRPAVEKLREQGRIEPEDIRPALLSLGFRESAMEVQTPWSAWEEDPEASWGTAFGIRIGKSGCITGRVVRDRLWVEVNGPYPETGCLYPATGH</sequence>
<feature type="compositionally biased region" description="Low complexity" evidence="1">
    <location>
        <begin position="47"/>
        <end position="57"/>
    </location>
</feature>